<evidence type="ECO:0000256" key="1">
    <source>
        <dbReference type="ARBA" id="ARBA00022553"/>
    </source>
</evidence>
<keyword evidence="5" id="KW-0378">Hydrolase</keyword>
<dbReference type="Gene3D" id="1.20.120.580">
    <property type="entry name" value="bsu32300-like"/>
    <property type="match status" value="1"/>
</dbReference>
<dbReference type="PANTHER" id="PTHR34139:SF1">
    <property type="entry name" value="RNASE MJ1380-RELATED"/>
    <property type="match status" value="1"/>
</dbReference>
<evidence type="ECO:0000313" key="8">
    <source>
        <dbReference type="Proteomes" id="UP001604335"/>
    </source>
</evidence>
<evidence type="ECO:0000256" key="3">
    <source>
        <dbReference type="ARBA" id="ARBA00022722"/>
    </source>
</evidence>
<dbReference type="InterPro" id="IPR051813">
    <property type="entry name" value="HepT_RNase_toxin"/>
</dbReference>
<keyword evidence="4" id="KW-0547">Nucleotide-binding</keyword>
<evidence type="ECO:0000256" key="2">
    <source>
        <dbReference type="ARBA" id="ARBA00022649"/>
    </source>
</evidence>
<dbReference type="PANTHER" id="PTHR34139">
    <property type="entry name" value="UPF0331 PROTEIN MJ0127"/>
    <property type="match status" value="1"/>
</dbReference>
<dbReference type="Proteomes" id="UP001604335">
    <property type="component" value="Unassembled WGS sequence"/>
</dbReference>
<reference evidence="8" key="1">
    <citation type="journal article" date="2024" name="Algal Res.">
        <title>Biochemical, toxicological and genomic investigation of a high-biomass producing Limnothrix strain isolated from Italian shallow drinking water reservoir.</title>
        <authorList>
            <person name="Simonazzi M."/>
            <person name="Shishido T.K."/>
            <person name="Delbaje E."/>
            <person name="Wahlsten M."/>
            <person name="Fewer D.P."/>
            <person name="Sivonen K."/>
            <person name="Pezzolesi L."/>
            <person name="Pistocchi R."/>
        </authorList>
    </citation>
    <scope>NUCLEOTIDE SEQUENCE [LARGE SCALE GENOMIC DNA]</scope>
    <source>
        <strain evidence="8">LRLZ20PSL1</strain>
    </source>
</reference>
<evidence type="ECO:0000256" key="6">
    <source>
        <dbReference type="ARBA" id="ARBA00024207"/>
    </source>
</evidence>
<evidence type="ECO:0000256" key="5">
    <source>
        <dbReference type="ARBA" id="ARBA00022801"/>
    </source>
</evidence>
<comment type="caution">
    <text evidence="7">The sequence shown here is derived from an EMBL/GenBank/DDBJ whole genome shotgun (WGS) entry which is preliminary data.</text>
</comment>
<proteinExistence type="inferred from homology"/>
<organism evidence="7 8">
    <name type="scientific">Limnothrix redekei LRLZ20PSL1</name>
    <dbReference type="NCBI Taxonomy" id="3112953"/>
    <lineage>
        <taxon>Bacteria</taxon>
        <taxon>Bacillati</taxon>
        <taxon>Cyanobacteriota</taxon>
        <taxon>Cyanophyceae</taxon>
        <taxon>Pseudanabaenales</taxon>
        <taxon>Pseudanabaenaceae</taxon>
        <taxon>Limnothrix</taxon>
    </lineage>
</organism>
<keyword evidence="1" id="KW-0597">Phosphoprotein</keyword>
<keyword evidence="8" id="KW-1185">Reference proteome</keyword>
<sequence length="126" mass="14583">MIERRILLERLEEILEALERIPDRLQDISKPEDFLATKAGRSNLDAICMVLLAVGEAFKAIDKRTEGAFLIQYPEIPWKKIFGLRNLLAHTYFDVDEAQIFNTCHHDIPELVTTVQKMIQDSQDQD</sequence>
<keyword evidence="2" id="KW-1277">Toxin-antitoxin system</keyword>
<dbReference type="InterPro" id="IPR037038">
    <property type="entry name" value="HepT-like_sf"/>
</dbReference>
<dbReference type="EMBL" id="JAZAQF010000069">
    <property type="protein sequence ID" value="MFG3818207.1"/>
    <property type="molecule type" value="Genomic_DNA"/>
</dbReference>
<evidence type="ECO:0000256" key="4">
    <source>
        <dbReference type="ARBA" id="ARBA00022741"/>
    </source>
</evidence>
<name>A0ABW7CBC0_9CYAN</name>
<keyword evidence="3" id="KW-0540">Nuclease</keyword>
<evidence type="ECO:0000313" key="7">
    <source>
        <dbReference type="EMBL" id="MFG3818207.1"/>
    </source>
</evidence>
<accession>A0ABW7CBC0</accession>
<dbReference type="Pfam" id="PF01934">
    <property type="entry name" value="HepT-like"/>
    <property type="match status" value="1"/>
</dbReference>
<comment type="similarity">
    <text evidence="6">Belongs to the HepT RNase toxin family.</text>
</comment>
<protein>
    <submittedName>
        <fullName evidence="7">DUF86 domain-containing protein</fullName>
    </submittedName>
</protein>
<dbReference type="RefSeq" id="WP_393013325.1">
    <property type="nucleotide sequence ID" value="NZ_JAZAQF010000069.1"/>
</dbReference>
<dbReference type="InterPro" id="IPR008201">
    <property type="entry name" value="HepT-like"/>
</dbReference>
<gene>
    <name evidence="7" type="ORF">VPK24_11220</name>
</gene>